<dbReference type="Proteomes" id="UP000250235">
    <property type="component" value="Unassembled WGS sequence"/>
</dbReference>
<proteinExistence type="predicted"/>
<keyword evidence="3" id="KW-1185">Reference proteome</keyword>
<feature type="compositionally biased region" description="Basic and acidic residues" evidence="1">
    <location>
        <begin position="78"/>
        <end position="103"/>
    </location>
</feature>
<dbReference type="AlphaFoldDB" id="A0A2Z7DD81"/>
<feature type="compositionally biased region" description="Polar residues" evidence="1">
    <location>
        <begin position="50"/>
        <end position="61"/>
    </location>
</feature>
<feature type="compositionally biased region" description="Low complexity" evidence="1">
    <location>
        <begin position="104"/>
        <end position="115"/>
    </location>
</feature>
<feature type="region of interest" description="Disordered" evidence="1">
    <location>
        <begin position="16"/>
        <end position="37"/>
    </location>
</feature>
<organism evidence="2 3">
    <name type="scientific">Dorcoceras hygrometricum</name>
    <dbReference type="NCBI Taxonomy" id="472368"/>
    <lineage>
        <taxon>Eukaryota</taxon>
        <taxon>Viridiplantae</taxon>
        <taxon>Streptophyta</taxon>
        <taxon>Embryophyta</taxon>
        <taxon>Tracheophyta</taxon>
        <taxon>Spermatophyta</taxon>
        <taxon>Magnoliopsida</taxon>
        <taxon>eudicotyledons</taxon>
        <taxon>Gunneridae</taxon>
        <taxon>Pentapetalae</taxon>
        <taxon>asterids</taxon>
        <taxon>lamiids</taxon>
        <taxon>Lamiales</taxon>
        <taxon>Gesneriaceae</taxon>
        <taxon>Didymocarpoideae</taxon>
        <taxon>Trichosporeae</taxon>
        <taxon>Loxocarpinae</taxon>
        <taxon>Dorcoceras</taxon>
    </lineage>
</organism>
<reference evidence="2 3" key="1">
    <citation type="journal article" date="2015" name="Proc. Natl. Acad. Sci. U.S.A.">
        <title>The resurrection genome of Boea hygrometrica: A blueprint for survival of dehydration.</title>
        <authorList>
            <person name="Xiao L."/>
            <person name="Yang G."/>
            <person name="Zhang L."/>
            <person name="Yang X."/>
            <person name="Zhao S."/>
            <person name="Ji Z."/>
            <person name="Zhou Q."/>
            <person name="Hu M."/>
            <person name="Wang Y."/>
            <person name="Chen M."/>
            <person name="Xu Y."/>
            <person name="Jin H."/>
            <person name="Xiao X."/>
            <person name="Hu G."/>
            <person name="Bao F."/>
            <person name="Hu Y."/>
            <person name="Wan P."/>
            <person name="Li L."/>
            <person name="Deng X."/>
            <person name="Kuang T."/>
            <person name="Xiang C."/>
            <person name="Zhu J.K."/>
            <person name="Oliver M.J."/>
            <person name="He Y."/>
        </authorList>
    </citation>
    <scope>NUCLEOTIDE SEQUENCE [LARGE SCALE GENOMIC DNA]</scope>
    <source>
        <strain evidence="3">cv. XS01</strain>
    </source>
</reference>
<evidence type="ECO:0000313" key="3">
    <source>
        <dbReference type="Proteomes" id="UP000250235"/>
    </source>
</evidence>
<accession>A0A2Z7DD81</accession>
<gene>
    <name evidence="2" type="ORF">F511_28431</name>
</gene>
<feature type="region of interest" description="Disordered" evidence="1">
    <location>
        <begin position="50"/>
        <end position="146"/>
    </location>
</feature>
<name>A0A2Z7DD81_9LAMI</name>
<dbReference type="EMBL" id="KQ987254">
    <property type="protein sequence ID" value="KZV57780.1"/>
    <property type="molecule type" value="Genomic_DNA"/>
</dbReference>
<evidence type="ECO:0000256" key="1">
    <source>
        <dbReference type="SAM" id="MobiDB-lite"/>
    </source>
</evidence>
<evidence type="ECO:0000313" key="2">
    <source>
        <dbReference type="EMBL" id="KZV57780.1"/>
    </source>
</evidence>
<protein>
    <submittedName>
        <fullName evidence="2">Uncharacterized protein</fullName>
    </submittedName>
</protein>
<feature type="compositionally biased region" description="Low complexity" evidence="1">
    <location>
        <begin position="20"/>
        <end position="29"/>
    </location>
</feature>
<sequence>MDSLLNALINIRGTRLLNGTSSSPTSTSPRQHLNNSQAAQFVPHSFNLPQQISPATANSRPNKNRFLPASTNTVGDFLELKSKSPEEPKNTGFRSPEKLERTDSSSFSPTSFQTSLLVSTKEQLKRSSAAPISFQTAAENDGKSEN</sequence>